<dbReference type="PANTHER" id="PTHR14969">
    <property type="entry name" value="SPHINGOSINE-1-PHOSPHATE PHOSPHOHYDROLASE"/>
    <property type="match status" value="1"/>
</dbReference>
<keyword evidence="6 10" id="KW-1133">Transmembrane helix</keyword>
<keyword evidence="5" id="KW-0378">Hydrolase</keyword>
<evidence type="ECO:0000313" key="12">
    <source>
        <dbReference type="EMBL" id="QSX29713.1"/>
    </source>
</evidence>
<dbReference type="EMBL" id="CP071504">
    <property type="protein sequence ID" value="QSX29713.1"/>
    <property type="molecule type" value="Genomic_DNA"/>
</dbReference>
<dbReference type="Pfam" id="PF01569">
    <property type="entry name" value="PAP2"/>
    <property type="match status" value="1"/>
</dbReference>
<organism evidence="12 13">
    <name type="scientific">Shewanella cyperi</name>
    <dbReference type="NCBI Taxonomy" id="2814292"/>
    <lineage>
        <taxon>Bacteria</taxon>
        <taxon>Pseudomonadati</taxon>
        <taxon>Pseudomonadota</taxon>
        <taxon>Gammaproteobacteria</taxon>
        <taxon>Alteromonadales</taxon>
        <taxon>Shewanellaceae</taxon>
        <taxon>Shewanella</taxon>
    </lineage>
</organism>
<feature type="transmembrane region" description="Helical" evidence="10">
    <location>
        <begin position="152"/>
        <end position="169"/>
    </location>
</feature>
<dbReference type="RefSeq" id="WP_207324786.1">
    <property type="nucleotide sequence ID" value="NZ_CP071504.1"/>
</dbReference>
<dbReference type="KEGG" id="scyp:JYB88_16210"/>
<evidence type="ECO:0000256" key="7">
    <source>
        <dbReference type="ARBA" id="ARBA00023136"/>
    </source>
</evidence>
<evidence type="ECO:0000256" key="3">
    <source>
        <dbReference type="ARBA" id="ARBA00022475"/>
    </source>
</evidence>
<evidence type="ECO:0000256" key="6">
    <source>
        <dbReference type="ARBA" id="ARBA00022989"/>
    </source>
</evidence>
<evidence type="ECO:0000256" key="1">
    <source>
        <dbReference type="ARBA" id="ARBA00004651"/>
    </source>
</evidence>
<evidence type="ECO:0000256" key="5">
    <source>
        <dbReference type="ARBA" id="ARBA00022801"/>
    </source>
</evidence>
<evidence type="ECO:0000256" key="8">
    <source>
        <dbReference type="ARBA" id="ARBA00032707"/>
    </source>
</evidence>
<dbReference type="CDD" id="cd01610">
    <property type="entry name" value="PAP2_like"/>
    <property type="match status" value="1"/>
</dbReference>
<feature type="domain" description="Phosphatidic acid phosphatase type 2/haloperoxidase" evidence="11">
    <location>
        <begin position="61"/>
        <end position="167"/>
    </location>
</feature>
<dbReference type="GO" id="GO:0005886">
    <property type="term" value="C:plasma membrane"/>
    <property type="evidence" value="ECO:0007669"/>
    <property type="project" value="UniProtKB-SubCell"/>
</dbReference>
<feature type="transmembrane region" description="Helical" evidence="10">
    <location>
        <begin position="57"/>
        <end position="76"/>
    </location>
</feature>
<evidence type="ECO:0000256" key="4">
    <source>
        <dbReference type="ARBA" id="ARBA00022692"/>
    </source>
</evidence>
<dbReference type="InterPro" id="IPR000326">
    <property type="entry name" value="PAP2/HPO"/>
</dbReference>
<reference evidence="12 13" key="1">
    <citation type="submission" date="2021-03" db="EMBL/GenBank/DDBJ databases">
        <title>Novel species identification of genus Shewanella.</title>
        <authorList>
            <person name="Liu G."/>
            <person name="Zhang Q."/>
        </authorList>
    </citation>
    <scope>NUCLEOTIDE SEQUENCE [LARGE SCALE GENOMIC DNA]</scope>
    <source>
        <strain evidence="12 13">FJAT-53726</strain>
    </source>
</reference>
<evidence type="ECO:0000256" key="9">
    <source>
        <dbReference type="ARBA" id="ARBA00047594"/>
    </source>
</evidence>
<evidence type="ECO:0000256" key="2">
    <source>
        <dbReference type="ARBA" id="ARBA00012374"/>
    </source>
</evidence>
<keyword evidence="3" id="KW-1003">Cell membrane</keyword>
<dbReference type="GO" id="GO:0050380">
    <property type="term" value="F:undecaprenyl-diphosphatase activity"/>
    <property type="evidence" value="ECO:0007669"/>
    <property type="project" value="UniProtKB-EC"/>
</dbReference>
<dbReference type="PANTHER" id="PTHR14969:SF62">
    <property type="entry name" value="DECAPRENYLPHOSPHORYL-5-PHOSPHORIBOSE PHOSPHATASE RV3807C-RELATED"/>
    <property type="match status" value="1"/>
</dbReference>
<feature type="transmembrane region" description="Helical" evidence="10">
    <location>
        <begin position="126"/>
        <end position="146"/>
    </location>
</feature>
<dbReference type="SUPFAM" id="SSF48317">
    <property type="entry name" value="Acid phosphatase/Vanadium-dependent haloperoxidase"/>
    <property type="match status" value="1"/>
</dbReference>
<dbReference type="AlphaFoldDB" id="A0A974XLZ1"/>
<accession>A0A974XLZ1</accession>
<sequence length="170" mass="18448">MKDKIAELDKRGYRLIVDISREHGLEPLALRISASGDGPLYLYLFVGLLLTHSQGQSLFNLALVAFLIELPLYLLLKHSIRRTRPCHLAIGGHCRFEPSDKFSLPSGHTAAAFVMAASVQHIYPQLAAPAFLWALAVGLSRIALGVHFPLDIGAGALLGLGSVLLACHYI</sequence>
<keyword evidence="7 10" id="KW-0472">Membrane</keyword>
<keyword evidence="4 10" id="KW-0812">Transmembrane</keyword>
<evidence type="ECO:0000313" key="13">
    <source>
        <dbReference type="Proteomes" id="UP000663281"/>
    </source>
</evidence>
<dbReference type="Gene3D" id="1.20.144.10">
    <property type="entry name" value="Phosphatidic acid phosphatase type 2/haloperoxidase"/>
    <property type="match status" value="1"/>
</dbReference>
<comment type="subcellular location">
    <subcellularLocation>
        <location evidence="1">Cell membrane</location>
        <topology evidence="1">Multi-pass membrane protein</topology>
    </subcellularLocation>
</comment>
<dbReference type="InterPro" id="IPR036938">
    <property type="entry name" value="PAP2/HPO_sf"/>
</dbReference>
<evidence type="ECO:0000259" key="11">
    <source>
        <dbReference type="SMART" id="SM00014"/>
    </source>
</evidence>
<dbReference type="EC" id="3.6.1.27" evidence="2"/>
<evidence type="ECO:0000256" key="10">
    <source>
        <dbReference type="SAM" id="Phobius"/>
    </source>
</evidence>
<dbReference type="Proteomes" id="UP000663281">
    <property type="component" value="Chromosome"/>
</dbReference>
<protein>
    <recommendedName>
        <fullName evidence="2">undecaprenyl-diphosphate phosphatase</fullName>
        <ecNumber evidence="2">3.6.1.27</ecNumber>
    </recommendedName>
    <alternativeName>
        <fullName evidence="8">Undecaprenyl pyrophosphate phosphatase</fullName>
    </alternativeName>
</protein>
<gene>
    <name evidence="12" type="ORF">JYB88_16210</name>
</gene>
<proteinExistence type="predicted"/>
<name>A0A974XLZ1_9GAMM</name>
<keyword evidence="13" id="KW-1185">Reference proteome</keyword>
<dbReference type="SMART" id="SM00014">
    <property type="entry name" value="acidPPc"/>
    <property type="match status" value="1"/>
</dbReference>
<comment type="catalytic activity">
    <reaction evidence="9">
        <text>di-trans,octa-cis-undecaprenyl diphosphate + H2O = di-trans,octa-cis-undecaprenyl phosphate + phosphate + H(+)</text>
        <dbReference type="Rhea" id="RHEA:28094"/>
        <dbReference type="ChEBI" id="CHEBI:15377"/>
        <dbReference type="ChEBI" id="CHEBI:15378"/>
        <dbReference type="ChEBI" id="CHEBI:43474"/>
        <dbReference type="ChEBI" id="CHEBI:58405"/>
        <dbReference type="ChEBI" id="CHEBI:60392"/>
        <dbReference type="EC" id="3.6.1.27"/>
    </reaction>
</comment>